<keyword evidence="3" id="KW-1185">Reference proteome</keyword>
<accession>A0A445CS59</accession>
<feature type="domain" description="RNase H type-1" evidence="1">
    <location>
        <begin position="35"/>
        <end position="105"/>
    </location>
</feature>
<reference evidence="2 3" key="1">
    <citation type="submission" date="2019-01" db="EMBL/GenBank/DDBJ databases">
        <title>Sequencing of cultivated peanut Arachis hypogaea provides insights into genome evolution and oil improvement.</title>
        <authorList>
            <person name="Chen X."/>
        </authorList>
    </citation>
    <scope>NUCLEOTIDE SEQUENCE [LARGE SCALE GENOMIC DNA]</scope>
    <source>
        <strain evidence="3">cv. Fuhuasheng</strain>
        <tissue evidence="2">Leaves</tissue>
    </source>
</reference>
<organism evidence="2 3">
    <name type="scientific">Arachis hypogaea</name>
    <name type="common">Peanut</name>
    <dbReference type="NCBI Taxonomy" id="3818"/>
    <lineage>
        <taxon>Eukaryota</taxon>
        <taxon>Viridiplantae</taxon>
        <taxon>Streptophyta</taxon>
        <taxon>Embryophyta</taxon>
        <taxon>Tracheophyta</taxon>
        <taxon>Spermatophyta</taxon>
        <taxon>Magnoliopsida</taxon>
        <taxon>eudicotyledons</taxon>
        <taxon>Gunneridae</taxon>
        <taxon>Pentapetalae</taxon>
        <taxon>rosids</taxon>
        <taxon>fabids</taxon>
        <taxon>Fabales</taxon>
        <taxon>Fabaceae</taxon>
        <taxon>Papilionoideae</taxon>
        <taxon>50 kb inversion clade</taxon>
        <taxon>dalbergioids sensu lato</taxon>
        <taxon>Dalbergieae</taxon>
        <taxon>Pterocarpus clade</taxon>
        <taxon>Arachis</taxon>
    </lineage>
</organism>
<dbReference type="PANTHER" id="PTHR47723">
    <property type="entry name" value="OS05G0353850 PROTEIN"/>
    <property type="match status" value="1"/>
</dbReference>
<protein>
    <recommendedName>
        <fullName evidence="1">RNase H type-1 domain-containing protein</fullName>
    </recommendedName>
</protein>
<dbReference type="Proteomes" id="UP000289738">
    <property type="component" value="Chromosome A06"/>
</dbReference>
<name>A0A445CS59_ARAHY</name>
<evidence type="ECO:0000313" key="3">
    <source>
        <dbReference type="Proteomes" id="UP000289738"/>
    </source>
</evidence>
<dbReference type="InterPro" id="IPR002156">
    <property type="entry name" value="RNaseH_domain"/>
</dbReference>
<dbReference type="AlphaFoldDB" id="A0A445CS59"/>
<dbReference type="GO" id="GO:0004523">
    <property type="term" value="F:RNA-DNA hybrid ribonuclease activity"/>
    <property type="evidence" value="ECO:0007669"/>
    <property type="project" value="InterPro"/>
</dbReference>
<dbReference type="EMBL" id="SDMP01000006">
    <property type="protein sequence ID" value="RYR53757.1"/>
    <property type="molecule type" value="Genomic_DNA"/>
</dbReference>
<evidence type="ECO:0000313" key="2">
    <source>
        <dbReference type="EMBL" id="RYR53757.1"/>
    </source>
</evidence>
<dbReference type="InterPro" id="IPR053151">
    <property type="entry name" value="RNase_H-like"/>
</dbReference>
<gene>
    <name evidence="2" type="ORF">Ahy_A06g028986</name>
</gene>
<sequence length="106" mass="12320">MKFWFSMQRTRKDNTQLIRWILPPEHCTKLNVDGSLFRENNNAACGELWGIVKGFQIVITQNFQHIIIESNSWSAINFIKEGCLASHLVRPLLEDINILSSRLQHV</sequence>
<dbReference type="Pfam" id="PF13456">
    <property type="entry name" value="RVT_3"/>
    <property type="match status" value="1"/>
</dbReference>
<dbReference type="PANTHER" id="PTHR47723:SF19">
    <property type="entry name" value="POLYNUCLEOTIDYL TRANSFERASE, RIBONUCLEASE H-LIKE SUPERFAMILY PROTEIN"/>
    <property type="match status" value="1"/>
</dbReference>
<evidence type="ECO:0000259" key="1">
    <source>
        <dbReference type="Pfam" id="PF13456"/>
    </source>
</evidence>
<comment type="caution">
    <text evidence="2">The sequence shown here is derived from an EMBL/GenBank/DDBJ whole genome shotgun (WGS) entry which is preliminary data.</text>
</comment>
<dbReference type="GO" id="GO:0003676">
    <property type="term" value="F:nucleic acid binding"/>
    <property type="evidence" value="ECO:0007669"/>
    <property type="project" value="InterPro"/>
</dbReference>
<proteinExistence type="predicted"/>